<organism evidence="1">
    <name type="scientific">uncultured Rubrobacteraceae bacterium</name>
    <dbReference type="NCBI Taxonomy" id="349277"/>
    <lineage>
        <taxon>Bacteria</taxon>
        <taxon>Bacillati</taxon>
        <taxon>Actinomycetota</taxon>
        <taxon>Rubrobacteria</taxon>
        <taxon>Rubrobacterales</taxon>
        <taxon>Rubrobacteraceae</taxon>
        <taxon>environmental samples</taxon>
    </lineage>
</organism>
<evidence type="ECO:0000313" key="1">
    <source>
        <dbReference type="EMBL" id="CAA9491744.1"/>
    </source>
</evidence>
<dbReference type="EMBL" id="CADCVI010000232">
    <property type="protein sequence ID" value="CAA9491744.1"/>
    <property type="molecule type" value="Genomic_DNA"/>
</dbReference>
<gene>
    <name evidence="1" type="ORF">AVDCRST_MAG25-3396</name>
</gene>
<sequence>MYWSNQEVDARTYPTRCPSCSADKWLDFDWETGLGYCRLCGWDPDNFGAAESGAGKD</sequence>
<proteinExistence type="predicted"/>
<protein>
    <submittedName>
        <fullName evidence="1">Uncharacterized protein</fullName>
    </submittedName>
</protein>
<accession>A0A6J4SEZ8</accession>
<dbReference type="AlphaFoldDB" id="A0A6J4SEZ8"/>
<reference evidence="1" key="1">
    <citation type="submission" date="2020-02" db="EMBL/GenBank/DDBJ databases">
        <authorList>
            <person name="Meier V. D."/>
        </authorList>
    </citation>
    <scope>NUCLEOTIDE SEQUENCE</scope>
    <source>
        <strain evidence="1">AVDCRST_MAG25</strain>
    </source>
</reference>
<name>A0A6J4SEZ8_9ACTN</name>